<evidence type="ECO:0000256" key="12">
    <source>
        <dbReference type="ARBA" id="ARBA00023235"/>
    </source>
</evidence>
<accession>A0ABD2IT47</accession>
<comment type="cofactor">
    <cofactor evidence="2">
        <name>Zn(2+)</name>
        <dbReference type="ChEBI" id="CHEBI:29105"/>
    </cofactor>
</comment>
<dbReference type="InterPro" id="IPR001250">
    <property type="entry name" value="Man6P_Isoase-1"/>
</dbReference>
<dbReference type="Gene3D" id="2.60.120.10">
    <property type="entry name" value="Jelly Rolls"/>
    <property type="match status" value="2"/>
</dbReference>
<gene>
    <name evidence="17" type="ORF">niasHT_039962</name>
</gene>
<dbReference type="SUPFAM" id="SSF49879">
    <property type="entry name" value="SMAD/FHA domain"/>
    <property type="match status" value="1"/>
</dbReference>
<dbReference type="InterPro" id="IPR003619">
    <property type="entry name" value="MAD_homology1_Dwarfin-type"/>
</dbReference>
<protein>
    <recommendedName>
        <fullName evidence="7">mannose-6-phosphate isomerase</fullName>
        <ecNumber evidence="7">5.3.1.8</ecNumber>
    </recommendedName>
</protein>
<evidence type="ECO:0000256" key="3">
    <source>
        <dbReference type="ARBA" id="ARBA00004123"/>
    </source>
</evidence>
<dbReference type="InterPro" id="IPR008984">
    <property type="entry name" value="SMAD_FHA_dom_sf"/>
</dbReference>
<comment type="similarity">
    <text evidence="6">Belongs to the mannose-6-phosphate isomerase type 1 family.</text>
</comment>
<keyword evidence="11" id="KW-0804">Transcription</keyword>
<dbReference type="SUPFAM" id="SSF56366">
    <property type="entry name" value="SMAD MH1 domain"/>
    <property type="match status" value="1"/>
</dbReference>
<dbReference type="GO" id="GO:0050793">
    <property type="term" value="P:regulation of developmental process"/>
    <property type="evidence" value="ECO:0007669"/>
    <property type="project" value="UniProtKB-ARBA"/>
</dbReference>
<evidence type="ECO:0000313" key="17">
    <source>
        <dbReference type="EMBL" id="KAL3076473.1"/>
    </source>
</evidence>
<dbReference type="InterPro" id="IPR017855">
    <property type="entry name" value="SMAD-like_dom_sf"/>
</dbReference>
<evidence type="ECO:0000256" key="8">
    <source>
        <dbReference type="ARBA" id="ARBA00022723"/>
    </source>
</evidence>
<keyword evidence="18" id="KW-1185">Reference proteome</keyword>
<dbReference type="SUPFAM" id="SSF51182">
    <property type="entry name" value="RmlC-like cupins"/>
    <property type="match status" value="1"/>
</dbReference>
<dbReference type="PROSITE" id="PS51075">
    <property type="entry name" value="MH1"/>
    <property type="match status" value="1"/>
</dbReference>
<evidence type="ECO:0000259" key="15">
    <source>
        <dbReference type="PROSITE" id="PS51075"/>
    </source>
</evidence>
<dbReference type="GO" id="GO:0004476">
    <property type="term" value="F:mannose-6-phosphate isomerase activity"/>
    <property type="evidence" value="ECO:0007669"/>
    <property type="project" value="UniProtKB-EC"/>
</dbReference>
<feature type="domain" description="MH1" evidence="15">
    <location>
        <begin position="579"/>
        <end position="726"/>
    </location>
</feature>
<keyword evidence="9" id="KW-0862">Zinc</keyword>
<dbReference type="InterPro" id="IPR011051">
    <property type="entry name" value="RmlC_Cupin_sf"/>
</dbReference>
<dbReference type="InterPro" id="IPR046457">
    <property type="entry name" value="PMI_typeI_cat"/>
</dbReference>
<evidence type="ECO:0000259" key="16">
    <source>
        <dbReference type="PROSITE" id="PS51076"/>
    </source>
</evidence>
<dbReference type="GO" id="GO:0051239">
    <property type="term" value="P:regulation of multicellular organismal process"/>
    <property type="evidence" value="ECO:0007669"/>
    <property type="project" value="UniProtKB-ARBA"/>
</dbReference>
<evidence type="ECO:0000256" key="5">
    <source>
        <dbReference type="ARBA" id="ARBA00005545"/>
    </source>
</evidence>
<dbReference type="Gene3D" id="3.90.520.10">
    <property type="entry name" value="SMAD MH1 domain"/>
    <property type="match status" value="1"/>
</dbReference>
<dbReference type="InterPro" id="IPR016305">
    <property type="entry name" value="Mannose-6-P_Isomerase"/>
</dbReference>
<feature type="region of interest" description="Disordered" evidence="14">
    <location>
        <begin position="869"/>
        <end position="889"/>
    </location>
</feature>
<feature type="domain" description="MH2" evidence="16">
    <location>
        <begin position="1001"/>
        <end position="1195"/>
    </location>
</feature>
<comment type="pathway">
    <text evidence="4">Nucleotide-sugar biosynthesis; GDP-alpha-D-mannose biosynthesis; alpha-D-mannose 1-phosphate from D-fructose 6-phosphate: step 1/2.</text>
</comment>
<dbReference type="EC" id="5.3.1.8" evidence="7"/>
<name>A0ABD2IT47_9BILA</name>
<evidence type="ECO:0000256" key="11">
    <source>
        <dbReference type="ARBA" id="ARBA00023163"/>
    </source>
</evidence>
<comment type="subcellular location">
    <subcellularLocation>
        <location evidence="3">Nucleus</location>
    </subcellularLocation>
</comment>
<dbReference type="SMART" id="SM00523">
    <property type="entry name" value="DWA"/>
    <property type="match status" value="1"/>
</dbReference>
<dbReference type="Pfam" id="PF03166">
    <property type="entry name" value="MH2"/>
    <property type="match status" value="1"/>
</dbReference>
<evidence type="ECO:0000256" key="13">
    <source>
        <dbReference type="ARBA" id="ARBA00023242"/>
    </source>
</evidence>
<dbReference type="GO" id="GO:0046872">
    <property type="term" value="F:metal ion binding"/>
    <property type="evidence" value="ECO:0007669"/>
    <property type="project" value="UniProtKB-KW"/>
</dbReference>
<dbReference type="Gene3D" id="1.10.441.10">
    <property type="entry name" value="Phosphomannose Isomerase, domain 2"/>
    <property type="match status" value="1"/>
</dbReference>
<comment type="similarity">
    <text evidence="5">Belongs to the dwarfin/SMAD family.</text>
</comment>
<dbReference type="PANTHER" id="PTHR10309">
    <property type="entry name" value="MANNOSE-6-PHOSPHATE ISOMERASE"/>
    <property type="match status" value="1"/>
</dbReference>
<organism evidence="17 18">
    <name type="scientific">Heterodera trifolii</name>
    <dbReference type="NCBI Taxonomy" id="157864"/>
    <lineage>
        <taxon>Eukaryota</taxon>
        <taxon>Metazoa</taxon>
        <taxon>Ecdysozoa</taxon>
        <taxon>Nematoda</taxon>
        <taxon>Chromadorea</taxon>
        <taxon>Rhabditida</taxon>
        <taxon>Tylenchina</taxon>
        <taxon>Tylenchomorpha</taxon>
        <taxon>Tylenchoidea</taxon>
        <taxon>Heteroderidae</taxon>
        <taxon>Heteroderinae</taxon>
        <taxon>Heterodera</taxon>
    </lineage>
</organism>
<dbReference type="EMBL" id="JBICBT010001253">
    <property type="protein sequence ID" value="KAL3076473.1"/>
    <property type="molecule type" value="Genomic_DNA"/>
</dbReference>
<proteinExistence type="inferred from homology"/>
<dbReference type="GO" id="GO:0005634">
    <property type="term" value="C:nucleus"/>
    <property type="evidence" value="ECO:0007669"/>
    <property type="project" value="UniProtKB-SubCell"/>
</dbReference>
<dbReference type="Gene3D" id="2.60.200.10">
    <property type="match status" value="1"/>
</dbReference>
<sequence>MRKIERLDCKVKNYSWGKHGKDSEVALLFAAGNKNAKIDNIPYAELWVGTHPDGPAKLCAKNVTLSEYMVEEGSKTNRHLPYIMKIMSISHNLSLQVHPTKEQAKLLNKKDPINYPDPNHKPELAYALTRFELLCGFRPSDEIAFNMKAFPELCLAMGKENCALFIAANESKNTGFPDLSQLLKRCFSCMMKQDKLFVRDVIDCLINQIKNGVHGCLTLETVNVLLNLYKRFPYDIACISPLILNHIILQPGECVFYGAQELHSYLSGECVECVSCSNNTIRAGLTTKFVDKDNLLKILNYRMAAPSSYYVLPRRLKKHRHILEFIPNCEDFMLQCLRIEGTNESFPLDLPALECPSTFIIVEAVEAICIEMNKNGVTIGEQFRVRRGDIFFIPPMSTLRFLSAKSSVHGYRTYSFEHGPDFATKRTIAASEQIPSPNGFLDKRPNGLKMVPLARKFLEVGAQIVDGRGRCGDGAYGGDVCLSQLHIIAHSHIDLLLLLGLHSIIIHPYILNIHSFLRRQNCSGGQQRGGRAAKRAEESEQHRRRFHHTNKGPINTTTWASNYIITLNKIMRSIGGTPTEIKNLMQLMLSHGEHCEIADSPASENGGESKADSEHVSLKRELKSLLKKLRKQKCLDELKKAIIAEGKYVKCVVYKIPEKQQTPYGGQMKSFPHFICCKICRFPDLLTHHQLRPVAQCLHPFNKAQKMVDICVNPYHYQIIQKPRIHPKVVVKRNMAAENGDDLSGTQDAVHNAKNGLDDSGYVPNITLSDFEIDTSNNKEILKLENDNVGPPCSSSSAYDSGYGPAQIASAASNGDEEQMMDTGENCWVSLRVNPHLTQPSSKSAKLNFPFLYGQKMTQQQQQSVPSFVQQRNGGPMSAATSSYQNAGSPQGYLSDDFDQQMSPCSDICSQSSPLFVQQHQFIFNANRQSTSNDVLNKSTDPQSMIYEAARFDSIMKDLADCGVQIRQQQQQQQQNIPNTPPSLSLPNGISVIQYEEPVFWCKVTYYELNQRVGEVFHASKPSLIIDGYTSPTAEDRFCLGQLPNINRTGSVLDARKCIGKGARIYNIGGDVYCETLSEHAAVFIQAPNVAARNGWPAATVCKVPQYCNLKVFSMSEFGKLLSTAVKQGYEAVYSLTRLCTIRMSFVKGWGTEYRRQNVTSTPCWLEIHLTGPLDWIDSVLLQVGAPPIKCTSYS</sequence>
<dbReference type="CDD" id="cd07011">
    <property type="entry name" value="cupin_PMI_type_I_N"/>
    <property type="match status" value="1"/>
</dbReference>
<dbReference type="InterPro" id="IPR036578">
    <property type="entry name" value="SMAD_MH1_sf"/>
</dbReference>
<evidence type="ECO:0000256" key="9">
    <source>
        <dbReference type="ARBA" id="ARBA00022833"/>
    </source>
</evidence>
<keyword evidence="10" id="KW-0805">Transcription regulation</keyword>
<dbReference type="Proteomes" id="UP001620626">
    <property type="component" value="Unassembled WGS sequence"/>
</dbReference>
<evidence type="ECO:0000256" key="2">
    <source>
        <dbReference type="ARBA" id="ARBA00001947"/>
    </source>
</evidence>
<evidence type="ECO:0000256" key="10">
    <source>
        <dbReference type="ARBA" id="ARBA00023015"/>
    </source>
</evidence>
<feature type="compositionally biased region" description="Polar residues" evidence="14">
    <location>
        <begin position="879"/>
        <end position="889"/>
    </location>
</feature>
<dbReference type="PANTHER" id="PTHR10309:SF2">
    <property type="entry name" value="MANNOSE-6-PHOSPHATE ISOMERASE"/>
    <property type="match status" value="1"/>
</dbReference>
<dbReference type="NCBIfam" id="TIGR00218">
    <property type="entry name" value="manA"/>
    <property type="match status" value="1"/>
</dbReference>
<reference evidence="17 18" key="1">
    <citation type="submission" date="2024-10" db="EMBL/GenBank/DDBJ databases">
        <authorList>
            <person name="Kim D."/>
        </authorList>
    </citation>
    <scope>NUCLEOTIDE SEQUENCE [LARGE SCALE GENOMIC DNA]</scope>
    <source>
        <strain evidence="17">BH-2024</strain>
    </source>
</reference>
<dbReference type="Pfam" id="PF03165">
    <property type="entry name" value="MH1"/>
    <property type="match status" value="1"/>
</dbReference>
<dbReference type="PRINTS" id="PR00714">
    <property type="entry name" value="MAN6PISMRASE"/>
</dbReference>
<feature type="region of interest" description="Disordered" evidence="14">
    <location>
        <begin position="524"/>
        <end position="552"/>
    </location>
</feature>
<comment type="catalytic activity">
    <reaction evidence="1">
        <text>D-mannose 6-phosphate = D-fructose 6-phosphate</text>
        <dbReference type="Rhea" id="RHEA:12356"/>
        <dbReference type="ChEBI" id="CHEBI:58735"/>
        <dbReference type="ChEBI" id="CHEBI:61527"/>
        <dbReference type="EC" id="5.3.1.8"/>
    </reaction>
</comment>
<evidence type="ECO:0000313" key="18">
    <source>
        <dbReference type="Proteomes" id="UP001620626"/>
    </source>
</evidence>
<dbReference type="PROSITE" id="PS51076">
    <property type="entry name" value="MH2"/>
    <property type="match status" value="1"/>
</dbReference>
<dbReference type="InterPro" id="IPR013019">
    <property type="entry name" value="MAD_homology_MH1"/>
</dbReference>
<evidence type="ECO:0000256" key="14">
    <source>
        <dbReference type="SAM" id="MobiDB-lite"/>
    </source>
</evidence>
<dbReference type="Pfam" id="PF20511">
    <property type="entry name" value="PMI_typeI_cat"/>
    <property type="match status" value="1"/>
</dbReference>
<evidence type="ECO:0000256" key="1">
    <source>
        <dbReference type="ARBA" id="ARBA00000757"/>
    </source>
</evidence>
<dbReference type="InterPro" id="IPR001132">
    <property type="entry name" value="SMAD_dom_Dwarfin-type"/>
</dbReference>
<evidence type="ECO:0000256" key="4">
    <source>
        <dbReference type="ARBA" id="ARBA00004666"/>
    </source>
</evidence>
<keyword evidence="8" id="KW-0479">Metal-binding</keyword>
<evidence type="ECO:0000256" key="6">
    <source>
        <dbReference type="ARBA" id="ARBA00010772"/>
    </source>
</evidence>
<dbReference type="GO" id="GO:0009791">
    <property type="term" value="P:post-embryonic development"/>
    <property type="evidence" value="ECO:0007669"/>
    <property type="project" value="UniProtKB-ARBA"/>
</dbReference>
<dbReference type="InterPro" id="IPR018050">
    <property type="entry name" value="Pmannose_isomerase-type1_CS"/>
</dbReference>
<comment type="caution">
    <text evidence="17">The sequence shown here is derived from an EMBL/GenBank/DDBJ whole genome shotgun (WGS) entry which is preliminary data.</text>
</comment>
<keyword evidence="13" id="KW-0539">Nucleus</keyword>
<dbReference type="AlphaFoldDB" id="A0ABD2IT47"/>
<dbReference type="InterPro" id="IPR014710">
    <property type="entry name" value="RmlC-like_jellyroll"/>
</dbReference>
<keyword evidence="12" id="KW-0413">Isomerase</keyword>
<dbReference type="PROSITE" id="PS00965">
    <property type="entry name" value="PMI_I_1"/>
    <property type="match status" value="1"/>
</dbReference>
<evidence type="ECO:0000256" key="7">
    <source>
        <dbReference type="ARBA" id="ARBA00011956"/>
    </source>
</evidence>
<dbReference type="SMART" id="SM00524">
    <property type="entry name" value="DWB"/>
    <property type="match status" value="1"/>
</dbReference>